<sequence>MSLLTLDTMSRSFNVLLSFGLFCPLLLAAGAVGCSEKEALLRPRSHKVSAPHLTDCLLECTGKTFKKLQLRNNQTIRLQDSTEGELGEYCWSTELQRPTGERLQRAYVVLPVDITTVAPEQLEVRATDPTAATLPLARANPTAVADTCGLRYDVTPRFTAERAGASFCVQVTTCSGTESFDVLPSWSPSGRGTKAWPIRKENETSLMGEVPRSCTKVKVLILW</sequence>
<reference evidence="2 3" key="1">
    <citation type="submission" date="2019-03" db="EMBL/GenBank/DDBJ databases">
        <title>First draft genome of Liparis tanakae, snailfish: a comprehensive survey of snailfish specific genes.</title>
        <authorList>
            <person name="Kim W."/>
            <person name="Song I."/>
            <person name="Jeong J.-H."/>
            <person name="Kim D."/>
            <person name="Kim S."/>
            <person name="Ryu S."/>
            <person name="Song J.Y."/>
            <person name="Lee S.K."/>
        </authorList>
    </citation>
    <scope>NUCLEOTIDE SEQUENCE [LARGE SCALE GENOMIC DNA]</scope>
    <source>
        <tissue evidence="2">Muscle</tissue>
    </source>
</reference>
<dbReference type="Proteomes" id="UP000314294">
    <property type="component" value="Unassembled WGS sequence"/>
</dbReference>
<name>A0A4Z2GKP1_9TELE</name>
<dbReference type="AlphaFoldDB" id="A0A4Z2GKP1"/>
<feature type="signal peptide" evidence="1">
    <location>
        <begin position="1"/>
        <end position="28"/>
    </location>
</feature>
<keyword evidence="1" id="KW-0732">Signal</keyword>
<accession>A0A4Z2GKP1</accession>
<dbReference type="OrthoDB" id="9929604at2759"/>
<proteinExistence type="predicted"/>
<organism evidence="2 3">
    <name type="scientific">Liparis tanakae</name>
    <name type="common">Tanaka's snailfish</name>
    <dbReference type="NCBI Taxonomy" id="230148"/>
    <lineage>
        <taxon>Eukaryota</taxon>
        <taxon>Metazoa</taxon>
        <taxon>Chordata</taxon>
        <taxon>Craniata</taxon>
        <taxon>Vertebrata</taxon>
        <taxon>Euteleostomi</taxon>
        <taxon>Actinopterygii</taxon>
        <taxon>Neopterygii</taxon>
        <taxon>Teleostei</taxon>
        <taxon>Neoteleostei</taxon>
        <taxon>Acanthomorphata</taxon>
        <taxon>Eupercaria</taxon>
        <taxon>Perciformes</taxon>
        <taxon>Cottioidei</taxon>
        <taxon>Cottales</taxon>
        <taxon>Liparidae</taxon>
        <taxon>Liparis</taxon>
    </lineage>
</organism>
<evidence type="ECO:0000313" key="2">
    <source>
        <dbReference type="EMBL" id="TNN53354.1"/>
    </source>
</evidence>
<comment type="caution">
    <text evidence="2">The sequence shown here is derived from an EMBL/GenBank/DDBJ whole genome shotgun (WGS) entry which is preliminary data.</text>
</comment>
<feature type="chain" id="PRO_5021488877" evidence="1">
    <location>
        <begin position="29"/>
        <end position="223"/>
    </location>
</feature>
<evidence type="ECO:0000313" key="3">
    <source>
        <dbReference type="Proteomes" id="UP000314294"/>
    </source>
</evidence>
<evidence type="ECO:0000256" key="1">
    <source>
        <dbReference type="SAM" id="SignalP"/>
    </source>
</evidence>
<gene>
    <name evidence="2" type="ORF">EYF80_036421</name>
</gene>
<dbReference type="EMBL" id="SRLO01000518">
    <property type="protein sequence ID" value="TNN53354.1"/>
    <property type="molecule type" value="Genomic_DNA"/>
</dbReference>
<protein>
    <submittedName>
        <fullName evidence="2">Uncharacterized protein</fullName>
    </submittedName>
</protein>
<keyword evidence="3" id="KW-1185">Reference proteome</keyword>